<evidence type="ECO:0000256" key="1">
    <source>
        <dbReference type="ARBA" id="ARBA00004651"/>
    </source>
</evidence>
<evidence type="ECO:0000259" key="9">
    <source>
        <dbReference type="Pfam" id="PF03176"/>
    </source>
</evidence>
<proteinExistence type="inferred from homology"/>
<evidence type="ECO:0000256" key="3">
    <source>
        <dbReference type="ARBA" id="ARBA00022475"/>
    </source>
</evidence>
<feature type="transmembrane region" description="Helical" evidence="8">
    <location>
        <begin position="286"/>
        <end position="307"/>
    </location>
</feature>
<feature type="compositionally biased region" description="Low complexity" evidence="7">
    <location>
        <begin position="744"/>
        <end position="770"/>
    </location>
</feature>
<evidence type="ECO:0000256" key="6">
    <source>
        <dbReference type="ARBA" id="ARBA00023136"/>
    </source>
</evidence>
<protein>
    <submittedName>
        <fullName evidence="10">RND transporter</fullName>
    </submittedName>
</protein>
<keyword evidence="5 8" id="KW-1133">Transmembrane helix</keyword>
<dbReference type="GO" id="GO:0005886">
    <property type="term" value="C:plasma membrane"/>
    <property type="evidence" value="ECO:0007669"/>
    <property type="project" value="UniProtKB-SubCell"/>
</dbReference>
<dbReference type="Pfam" id="PF03176">
    <property type="entry name" value="MMPL"/>
    <property type="match status" value="2"/>
</dbReference>
<dbReference type="PANTHER" id="PTHR33406:SF11">
    <property type="entry name" value="MEMBRANE PROTEIN SCO6666-RELATED"/>
    <property type="match status" value="1"/>
</dbReference>
<feature type="region of interest" description="Disordered" evidence="7">
    <location>
        <begin position="855"/>
        <end position="916"/>
    </location>
</feature>
<feature type="compositionally biased region" description="Low complexity" evidence="7">
    <location>
        <begin position="857"/>
        <end position="873"/>
    </location>
</feature>
<feature type="transmembrane region" description="Helical" evidence="8">
    <location>
        <begin position="313"/>
        <end position="338"/>
    </location>
</feature>
<feature type="transmembrane region" description="Helical" evidence="8">
    <location>
        <begin position="521"/>
        <end position="544"/>
    </location>
</feature>
<organism evidence="10 11">
    <name type="scientific">Corynebacterium bovis</name>
    <dbReference type="NCBI Taxonomy" id="36808"/>
    <lineage>
        <taxon>Bacteria</taxon>
        <taxon>Bacillati</taxon>
        <taxon>Actinomycetota</taxon>
        <taxon>Actinomycetes</taxon>
        <taxon>Mycobacteriales</taxon>
        <taxon>Corynebacteriaceae</taxon>
        <taxon>Corynebacterium</taxon>
    </lineage>
</organism>
<gene>
    <name evidence="10" type="ORF">CXF42_06355</name>
</gene>
<evidence type="ECO:0000313" key="11">
    <source>
        <dbReference type="Proteomes" id="UP000278422"/>
    </source>
</evidence>
<reference evidence="10 11" key="1">
    <citation type="submission" date="2018-01" db="EMBL/GenBank/DDBJ databases">
        <title>Twenty Corynebacterium bovis Genomes.</title>
        <authorList>
            <person name="Gulvik C.A."/>
        </authorList>
    </citation>
    <scope>NUCLEOTIDE SEQUENCE [LARGE SCALE GENOMIC DNA]</scope>
    <source>
        <strain evidence="10 11">16-2004</strain>
    </source>
</reference>
<dbReference type="RefSeq" id="WP_125174637.1">
    <property type="nucleotide sequence ID" value="NZ_PQNN01000042.1"/>
</dbReference>
<evidence type="ECO:0000256" key="8">
    <source>
        <dbReference type="SAM" id="Phobius"/>
    </source>
</evidence>
<sequence>MFSTWGSVAYRFRRVIPVIVIALVALLYGVLGTQLDDRMSQEGWDDPGGESTRAAQIEQDIFGRDDSGDVIVLVTADRPGVVDSPAVRDSMTRQLTGLAADHPDQISHVVSYFERTQKEMITPDGTSAFAAVGLRGVDQDVLRNFRAVEDDLRAIHVDGATVEIGGATAVADALDEGMSSDISRAELFGLPAVAVLLLLVFGGVVAACMPLIVGVLSILGSMGVLAVLANVVEVNVFAQSVVTLLGLGLAIDYGLFMVSRFREELADGQDVPTAVRNTTATAGKTVVFSAAMVAVALSGLLIFPQAFLKSVAYGAVSAVALAAVLSVAVLPSIFAMLGPNIDRWSWKRHHRTRQETVDSFWGRLPVFAMRHKWVVTVGVCALLLALTAPLAGIRFGGINESYLPPQQQTRVAQDHFNDRFPTFRTDPVKLVIEGDNAAVASVYRKTRAVEGLTGPFQVSRPTKEGTTVLSAGITDRDDNDRIVKQLRDIGRSVPGATVHVAGTPAMEVESVEALLDRLPWMLLYIVAATFILLSLVFGSVILPAKAVIMNMLGTGATLGVLTALFVDGVGSTLFSFTPGPLMSPVLVLIVAIVYGLSTDYEVFLVSRMVEARARGATTPQAIRFGTATTGGIITAAALIMIVVCGAFGFSSIVMMKYIAFGMIAALLLDATIIRMLLVPAVMYLLREDCWWAPRWVRVLSEHVGHHEQLAPPAGAPGGFAGAGAGTAAGTAAGAGVATGADAGTAPTTAASPAGAAAGPAGATGAAVSTGDRTADRTPGRRGVPVQTILDSMEHERLPQRIAAAAGGADSADRADGAGSPATTDTTATVGTARALRVRRGEREGAVSVEEMVRRVRSGVTATTGTTGVTGTDTPRGDAGTGEGSVDPSTPATPADRTGRTDPSTPDHGPTSGDGRH</sequence>
<feature type="transmembrane region" description="Helical" evidence="8">
    <location>
        <begin position="373"/>
        <end position="395"/>
    </location>
</feature>
<comment type="caution">
    <text evidence="10">The sequence shown here is derived from an EMBL/GenBank/DDBJ whole genome shotgun (WGS) entry which is preliminary data.</text>
</comment>
<dbReference type="AlphaFoldDB" id="A0A426Q4N6"/>
<keyword evidence="6 8" id="KW-0472">Membrane</keyword>
<dbReference type="InterPro" id="IPR050545">
    <property type="entry name" value="Mycobact_MmpL"/>
</dbReference>
<feature type="transmembrane region" description="Helical" evidence="8">
    <location>
        <begin position="582"/>
        <end position="603"/>
    </location>
</feature>
<feature type="domain" description="Membrane transport protein MMPL" evidence="9">
    <location>
        <begin position="471"/>
        <end position="693"/>
    </location>
</feature>
<feature type="transmembrane region" description="Helical" evidence="8">
    <location>
        <begin position="12"/>
        <end position="31"/>
    </location>
</feature>
<feature type="region of interest" description="Disordered" evidence="7">
    <location>
        <begin position="803"/>
        <end position="827"/>
    </location>
</feature>
<comment type="subcellular location">
    <subcellularLocation>
        <location evidence="1">Cell membrane</location>
        <topology evidence="1">Multi-pass membrane protein</topology>
    </subcellularLocation>
</comment>
<comment type="similarity">
    <text evidence="2">Belongs to the resistance-nodulation-cell division (RND) (TC 2.A.6) family. MmpL subfamily.</text>
</comment>
<feature type="transmembrane region" description="Helical" evidence="8">
    <location>
        <begin position="187"/>
        <end position="216"/>
    </location>
</feature>
<evidence type="ECO:0000256" key="2">
    <source>
        <dbReference type="ARBA" id="ARBA00010157"/>
    </source>
</evidence>
<evidence type="ECO:0000313" key="10">
    <source>
        <dbReference type="EMBL" id="RRQ03718.1"/>
    </source>
</evidence>
<feature type="transmembrane region" description="Helical" evidence="8">
    <location>
        <begin position="624"/>
        <end position="652"/>
    </location>
</feature>
<feature type="transmembrane region" description="Helical" evidence="8">
    <location>
        <begin position="236"/>
        <end position="256"/>
    </location>
</feature>
<dbReference type="Gene3D" id="1.20.1640.10">
    <property type="entry name" value="Multidrug efflux transporter AcrB transmembrane domain"/>
    <property type="match status" value="2"/>
</dbReference>
<keyword evidence="3" id="KW-1003">Cell membrane</keyword>
<keyword evidence="4 8" id="KW-0812">Transmembrane</keyword>
<feature type="domain" description="Membrane transport protein MMPL" evidence="9">
    <location>
        <begin position="46"/>
        <end position="364"/>
    </location>
</feature>
<evidence type="ECO:0000256" key="4">
    <source>
        <dbReference type="ARBA" id="ARBA00022692"/>
    </source>
</evidence>
<name>A0A426Q4N6_9CORY</name>
<dbReference type="Proteomes" id="UP000278422">
    <property type="component" value="Unassembled WGS sequence"/>
</dbReference>
<evidence type="ECO:0000256" key="5">
    <source>
        <dbReference type="ARBA" id="ARBA00022989"/>
    </source>
</evidence>
<evidence type="ECO:0000256" key="7">
    <source>
        <dbReference type="SAM" id="MobiDB-lite"/>
    </source>
</evidence>
<dbReference type="PANTHER" id="PTHR33406">
    <property type="entry name" value="MEMBRANE PROTEIN MJ1562-RELATED"/>
    <property type="match status" value="1"/>
</dbReference>
<feature type="transmembrane region" description="Helical" evidence="8">
    <location>
        <begin position="658"/>
        <end position="685"/>
    </location>
</feature>
<dbReference type="InterPro" id="IPR004869">
    <property type="entry name" value="MMPL_dom"/>
</dbReference>
<feature type="transmembrane region" description="Helical" evidence="8">
    <location>
        <begin position="556"/>
        <end position="576"/>
    </location>
</feature>
<feature type="compositionally biased region" description="Low complexity" evidence="7">
    <location>
        <begin position="816"/>
        <end position="827"/>
    </location>
</feature>
<accession>A0A426Q4N6</accession>
<dbReference type="EMBL" id="PQNQ01000015">
    <property type="protein sequence ID" value="RRQ03718.1"/>
    <property type="molecule type" value="Genomic_DNA"/>
</dbReference>
<dbReference type="SUPFAM" id="SSF82866">
    <property type="entry name" value="Multidrug efflux transporter AcrB transmembrane domain"/>
    <property type="match status" value="2"/>
</dbReference>
<feature type="region of interest" description="Disordered" evidence="7">
    <location>
        <begin position="744"/>
        <end position="782"/>
    </location>
</feature>
<keyword evidence="11" id="KW-1185">Reference proteome</keyword>